<gene>
    <name evidence="1" type="ORF">P4T90_13215</name>
</gene>
<dbReference type="RefSeq" id="WP_157090618.1">
    <property type="nucleotide sequence ID" value="NZ_JARMAB010000019.1"/>
</dbReference>
<dbReference type="EMBL" id="JARMAB010000019">
    <property type="protein sequence ID" value="MED1204012.1"/>
    <property type="molecule type" value="Genomic_DNA"/>
</dbReference>
<keyword evidence="2" id="KW-1185">Reference proteome</keyword>
<organism evidence="1 2">
    <name type="scientific">Heyndrickxia acidicola</name>
    <dbReference type="NCBI Taxonomy" id="209389"/>
    <lineage>
        <taxon>Bacteria</taxon>
        <taxon>Bacillati</taxon>
        <taxon>Bacillota</taxon>
        <taxon>Bacilli</taxon>
        <taxon>Bacillales</taxon>
        <taxon>Bacillaceae</taxon>
        <taxon>Heyndrickxia</taxon>
    </lineage>
</organism>
<proteinExistence type="predicted"/>
<evidence type="ECO:0000313" key="1">
    <source>
        <dbReference type="EMBL" id="MED1204012.1"/>
    </source>
</evidence>
<reference evidence="1 2" key="1">
    <citation type="submission" date="2023-03" db="EMBL/GenBank/DDBJ databases">
        <title>Bacillus Genome Sequencing.</title>
        <authorList>
            <person name="Dunlap C."/>
        </authorList>
    </citation>
    <scope>NUCLEOTIDE SEQUENCE [LARGE SCALE GENOMIC DNA]</scope>
    <source>
        <strain evidence="1 2">B-23453</strain>
    </source>
</reference>
<evidence type="ECO:0000313" key="2">
    <source>
        <dbReference type="Proteomes" id="UP001341444"/>
    </source>
</evidence>
<comment type="caution">
    <text evidence="1">The sequence shown here is derived from an EMBL/GenBank/DDBJ whole genome shotgun (WGS) entry which is preliminary data.</text>
</comment>
<sequence>MFKGKVINQLDFHFNKDFDQLTHTADKRIRLCIVFQFLAKNKPFMKNNFNLL</sequence>
<accession>A0ABU6MH61</accession>
<dbReference type="Proteomes" id="UP001341444">
    <property type="component" value="Unassembled WGS sequence"/>
</dbReference>
<name>A0ABU6MH61_9BACI</name>
<protein>
    <submittedName>
        <fullName evidence="1">Uncharacterized protein</fullName>
    </submittedName>
</protein>